<protein>
    <recommendedName>
        <fullName evidence="4">Divergent polysaccharide deacetylase family protein</fullName>
    </recommendedName>
</protein>
<comment type="caution">
    <text evidence="2">The sequence shown here is derived from an EMBL/GenBank/DDBJ whole genome shotgun (WGS) entry which is preliminary data.</text>
</comment>
<evidence type="ECO:0000256" key="1">
    <source>
        <dbReference type="SAM" id="SignalP"/>
    </source>
</evidence>
<accession>A0A229UVN5</accession>
<gene>
    <name evidence="2" type="ORF">CF651_08540</name>
</gene>
<dbReference type="AlphaFoldDB" id="A0A229UVN5"/>
<dbReference type="PANTHER" id="PTHR30105:SF2">
    <property type="entry name" value="DIVERGENT POLYSACCHARIDE DEACETYLASE SUPERFAMILY"/>
    <property type="match status" value="1"/>
</dbReference>
<dbReference type="SUPFAM" id="SSF88713">
    <property type="entry name" value="Glycoside hydrolase/deacetylase"/>
    <property type="match status" value="1"/>
</dbReference>
<proteinExistence type="predicted"/>
<dbReference type="InterPro" id="IPR006837">
    <property type="entry name" value="Divergent_DAC"/>
</dbReference>
<evidence type="ECO:0000313" key="2">
    <source>
        <dbReference type="EMBL" id="OXM86939.1"/>
    </source>
</evidence>
<reference evidence="2 3" key="1">
    <citation type="submission" date="2017-07" db="EMBL/GenBank/DDBJ databases">
        <title>Genome sequencing and assembly of Paenibacillus rigui.</title>
        <authorList>
            <person name="Mayilraj S."/>
        </authorList>
    </citation>
    <scope>NUCLEOTIDE SEQUENCE [LARGE SCALE GENOMIC DNA]</scope>
    <source>
        <strain evidence="2 3">JCM 16352</strain>
    </source>
</reference>
<name>A0A229UVN5_9BACL</name>
<dbReference type="GO" id="GO:0005975">
    <property type="term" value="P:carbohydrate metabolic process"/>
    <property type="evidence" value="ECO:0007669"/>
    <property type="project" value="InterPro"/>
</dbReference>
<dbReference type="OrthoDB" id="9784811at2"/>
<feature type="signal peptide" evidence="1">
    <location>
        <begin position="1"/>
        <end position="25"/>
    </location>
</feature>
<dbReference type="EMBL" id="NMQW01000012">
    <property type="protein sequence ID" value="OXM86939.1"/>
    <property type="molecule type" value="Genomic_DNA"/>
</dbReference>
<dbReference type="Gene3D" id="3.20.20.370">
    <property type="entry name" value="Glycoside hydrolase/deacetylase"/>
    <property type="match status" value="1"/>
</dbReference>
<dbReference type="Pfam" id="PF04748">
    <property type="entry name" value="Polysacc_deac_2"/>
    <property type="match status" value="1"/>
</dbReference>
<dbReference type="PANTHER" id="PTHR30105">
    <property type="entry name" value="UNCHARACTERIZED YIBQ-RELATED"/>
    <property type="match status" value="1"/>
</dbReference>
<evidence type="ECO:0000313" key="3">
    <source>
        <dbReference type="Proteomes" id="UP000215509"/>
    </source>
</evidence>
<evidence type="ECO:0008006" key="4">
    <source>
        <dbReference type="Google" id="ProtNLM"/>
    </source>
</evidence>
<dbReference type="Proteomes" id="UP000215509">
    <property type="component" value="Unassembled WGS sequence"/>
</dbReference>
<feature type="chain" id="PRO_5012104549" description="Divergent polysaccharide deacetylase family protein" evidence="1">
    <location>
        <begin position="26"/>
        <end position="253"/>
    </location>
</feature>
<dbReference type="InterPro" id="IPR011330">
    <property type="entry name" value="Glyco_hydro/deAcase_b/a-brl"/>
</dbReference>
<organism evidence="2 3">
    <name type="scientific">Paenibacillus rigui</name>
    <dbReference type="NCBI Taxonomy" id="554312"/>
    <lineage>
        <taxon>Bacteria</taxon>
        <taxon>Bacillati</taxon>
        <taxon>Bacillota</taxon>
        <taxon>Bacilli</taxon>
        <taxon>Bacillales</taxon>
        <taxon>Paenibacillaceae</taxon>
        <taxon>Paenibacillus</taxon>
    </lineage>
</organism>
<sequence>MHQVWKLALSVSLMVALLNVNTANAEGEPASKRIAIVIDDMGNDMTGTKEMMELPIPFTAAVMPFLPTTKRDAEWAHRLGHDVLIHMPMEPVRGKKSWLGPGAITTDLPDEEIRKRVLAAIEDVPFAIGMNNHMGSKVTADPRVMRIVLEVCKEKNLIYLDSKTSHKSVVKKLAEEIGVRTGENNIFMDDIYSRDHIVKQALKVQKYMDQHEATVVIGHVGPPGKHTAAVLKQSIPTLQKMGGQFVTISKLVP</sequence>
<keyword evidence="1" id="KW-0732">Signal</keyword>
<keyword evidence="3" id="KW-1185">Reference proteome</keyword>
<dbReference type="CDD" id="cd10936">
    <property type="entry name" value="CE4_DAC2"/>
    <property type="match status" value="1"/>
</dbReference>